<dbReference type="AlphaFoldDB" id="A0A6A3CKF7"/>
<dbReference type="PANTHER" id="PTHR47723">
    <property type="entry name" value="OS05G0353850 PROTEIN"/>
    <property type="match status" value="1"/>
</dbReference>
<dbReference type="PANTHER" id="PTHR47723:SF13">
    <property type="entry name" value="PUTATIVE-RELATED"/>
    <property type="match status" value="1"/>
</dbReference>
<evidence type="ECO:0000259" key="1">
    <source>
        <dbReference type="Pfam" id="PF13456"/>
    </source>
</evidence>
<dbReference type="Pfam" id="PF13456">
    <property type="entry name" value="RVT_3"/>
    <property type="match status" value="1"/>
</dbReference>
<protein>
    <recommendedName>
        <fullName evidence="1">RNase H type-1 domain-containing protein</fullName>
    </recommendedName>
</protein>
<feature type="domain" description="RNase H type-1" evidence="1">
    <location>
        <begin position="12"/>
        <end position="68"/>
    </location>
</feature>
<reference evidence="2" key="1">
    <citation type="submission" date="2019-09" db="EMBL/GenBank/DDBJ databases">
        <title>Draft genome information of white flower Hibiscus syriacus.</title>
        <authorList>
            <person name="Kim Y.-M."/>
        </authorList>
    </citation>
    <scope>NUCLEOTIDE SEQUENCE [LARGE SCALE GENOMIC DNA]</scope>
    <source>
        <strain evidence="2">YM2019G1</strain>
    </source>
</reference>
<dbReference type="InterPro" id="IPR002156">
    <property type="entry name" value="RNaseH_domain"/>
</dbReference>
<proteinExistence type="predicted"/>
<dbReference type="GO" id="GO:0003676">
    <property type="term" value="F:nucleic acid binding"/>
    <property type="evidence" value="ECO:0007669"/>
    <property type="project" value="InterPro"/>
</dbReference>
<dbReference type="EMBL" id="VEPZ02000213">
    <property type="protein sequence ID" value="KAE8729840.1"/>
    <property type="molecule type" value="Genomic_DNA"/>
</dbReference>
<dbReference type="InterPro" id="IPR044730">
    <property type="entry name" value="RNase_H-like_dom_plant"/>
</dbReference>
<accession>A0A6A3CKF7</accession>
<organism evidence="2 3">
    <name type="scientific">Hibiscus syriacus</name>
    <name type="common">Rose of Sharon</name>
    <dbReference type="NCBI Taxonomy" id="106335"/>
    <lineage>
        <taxon>Eukaryota</taxon>
        <taxon>Viridiplantae</taxon>
        <taxon>Streptophyta</taxon>
        <taxon>Embryophyta</taxon>
        <taxon>Tracheophyta</taxon>
        <taxon>Spermatophyta</taxon>
        <taxon>Magnoliopsida</taxon>
        <taxon>eudicotyledons</taxon>
        <taxon>Gunneridae</taxon>
        <taxon>Pentapetalae</taxon>
        <taxon>rosids</taxon>
        <taxon>malvids</taxon>
        <taxon>Malvales</taxon>
        <taxon>Malvaceae</taxon>
        <taxon>Malvoideae</taxon>
        <taxon>Hibiscus</taxon>
    </lineage>
</organism>
<dbReference type="CDD" id="cd06222">
    <property type="entry name" value="RNase_H_like"/>
    <property type="match status" value="1"/>
</dbReference>
<dbReference type="Proteomes" id="UP000436088">
    <property type="component" value="Unassembled WGS sequence"/>
</dbReference>
<sequence>MPPTFGWFCLKTDAAVKATSGFGAVGGAIRTCEWTWLTGFHKSIDITSPLQAELWSIFHGSQVAWSRGNMVADGMAKLTLPQSYMLHSFSDAPTSILPLVDRDTLGPPYIKLSVFR</sequence>
<comment type="caution">
    <text evidence="2">The sequence shown here is derived from an EMBL/GenBank/DDBJ whole genome shotgun (WGS) entry which is preliminary data.</text>
</comment>
<evidence type="ECO:0000313" key="2">
    <source>
        <dbReference type="EMBL" id="KAE8729840.1"/>
    </source>
</evidence>
<gene>
    <name evidence="2" type="ORF">F3Y22_tig00003151pilonHSYRG00116</name>
</gene>
<dbReference type="GO" id="GO:0004523">
    <property type="term" value="F:RNA-DNA hybrid ribonuclease activity"/>
    <property type="evidence" value="ECO:0007669"/>
    <property type="project" value="InterPro"/>
</dbReference>
<keyword evidence="3" id="KW-1185">Reference proteome</keyword>
<name>A0A6A3CKF7_HIBSY</name>
<dbReference type="InterPro" id="IPR053151">
    <property type="entry name" value="RNase_H-like"/>
</dbReference>
<evidence type="ECO:0000313" key="3">
    <source>
        <dbReference type="Proteomes" id="UP000436088"/>
    </source>
</evidence>